<organism evidence="1 2">
    <name type="scientific">Segetibacter aerophilus</name>
    <dbReference type="NCBI Taxonomy" id="670293"/>
    <lineage>
        <taxon>Bacteria</taxon>
        <taxon>Pseudomonadati</taxon>
        <taxon>Bacteroidota</taxon>
        <taxon>Chitinophagia</taxon>
        <taxon>Chitinophagales</taxon>
        <taxon>Chitinophagaceae</taxon>
        <taxon>Segetibacter</taxon>
    </lineage>
</organism>
<dbReference type="EMBL" id="BJYT01000002">
    <property type="protein sequence ID" value="GEO08347.1"/>
    <property type="molecule type" value="Genomic_DNA"/>
</dbReference>
<dbReference type="AlphaFoldDB" id="A0A512B945"/>
<name>A0A512B945_9BACT</name>
<keyword evidence="2" id="KW-1185">Reference proteome</keyword>
<evidence type="ECO:0000313" key="1">
    <source>
        <dbReference type="EMBL" id="GEO08347.1"/>
    </source>
</evidence>
<dbReference type="Proteomes" id="UP000321513">
    <property type="component" value="Unassembled WGS sequence"/>
</dbReference>
<gene>
    <name evidence="1" type="ORF">SAE01_08430</name>
</gene>
<sequence>MQVQVDIGFEQLLKIVKTLPSAQLMQLKAEIEKEAKGADAIDLEALLLNGPTATKKQLETIAKNRKAINEWRTI</sequence>
<protein>
    <submittedName>
        <fullName evidence="1">Uncharacterized protein</fullName>
    </submittedName>
</protein>
<dbReference type="OrthoDB" id="799765at2"/>
<reference evidence="1 2" key="1">
    <citation type="submission" date="2019-07" db="EMBL/GenBank/DDBJ databases">
        <title>Whole genome shotgun sequence of Segetibacter aerophilus NBRC 106135.</title>
        <authorList>
            <person name="Hosoyama A."/>
            <person name="Uohara A."/>
            <person name="Ohji S."/>
            <person name="Ichikawa N."/>
        </authorList>
    </citation>
    <scope>NUCLEOTIDE SEQUENCE [LARGE SCALE GENOMIC DNA]</scope>
    <source>
        <strain evidence="1 2">NBRC 106135</strain>
    </source>
</reference>
<comment type="caution">
    <text evidence="1">The sequence shown here is derived from an EMBL/GenBank/DDBJ whole genome shotgun (WGS) entry which is preliminary data.</text>
</comment>
<dbReference type="RefSeq" id="WP_147202413.1">
    <property type="nucleotide sequence ID" value="NZ_BJYT01000002.1"/>
</dbReference>
<proteinExistence type="predicted"/>
<evidence type="ECO:0000313" key="2">
    <source>
        <dbReference type="Proteomes" id="UP000321513"/>
    </source>
</evidence>
<accession>A0A512B945</accession>